<sequence>MEAQVRRLVEKAWTRYQETPQDKRLRKTTLARIITQELNAHARSIAPAAPEPAVFLPMDGFHYTRAALSAMPDPETAHFRRGAAFTFDAPKFLSLVQSLRAPLDPPGPDHPTASSSPGPAILAPSFDHAVKDPKEDDIAILPRHRIVVAEGLYLALDQPVWRDAAALFDELWFVQVGFNTARRRLGARHVRAGIARTLEDGDRRAMQSDLVNGEEILRCRLAVHELVESLEDEEWVHED</sequence>
<accession>A0A0M8N9F1</accession>
<organism evidence="2 3">
    <name type="scientific">Escovopsis weberi</name>
    <dbReference type="NCBI Taxonomy" id="150374"/>
    <lineage>
        <taxon>Eukaryota</taxon>
        <taxon>Fungi</taxon>
        <taxon>Dikarya</taxon>
        <taxon>Ascomycota</taxon>
        <taxon>Pezizomycotina</taxon>
        <taxon>Sordariomycetes</taxon>
        <taxon>Hypocreomycetidae</taxon>
        <taxon>Hypocreales</taxon>
        <taxon>Hypocreaceae</taxon>
        <taxon>Escovopsis</taxon>
    </lineage>
</organism>
<proteinExistence type="predicted"/>
<comment type="caution">
    <text evidence="2">The sequence shown here is derived from an EMBL/GenBank/DDBJ whole genome shotgun (WGS) entry which is preliminary data.</text>
</comment>
<name>A0A0M8N9F1_ESCWE</name>
<evidence type="ECO:0000256" key="1">
    <source>
        <dbReference type="SAM" id="MobiDB-lite"/>
    </source>
</evidence>
<dbReference type="PANTHER" id="PTHR10285">
    <property type="entry name" value="URIDINE KINASE"/>
    <property type="match status" value="1"/>
</dbReference>
<dbReference type="SUPFAM" id="SSF52540">
    <property type="entry name" value="P-loop containing nucleoside triphosphate hydrolases"/>
    <property type="match status" value="1"/>
</dbReference>
<keyword evidence="2" id="KW-0418">Kinase</keyword>
<keyword evidence="2" id="KW-0808">Transferase</keyword>
<keyword evidence="3" id="KW-1185">Reference proteome</keyword>
<feature type="region of interest" description="Disordered" evidence="1">
    <location>
        <begin position="103"/>
        <end position="122"/>
    </location>
</feature>
<dbReference type="OrthoDB" id="6362633at2759"/>
<dbReference type="GO" id="GO:0016301">
    <property type="term" value="F:kinase activity"/>
    <property type="evidence" value="ECO:0007669"/>
    <property type="project" value="UniProtKB-KW"/>
</dbReference>
<dbReference type="EMBL" id="LGSR01000002">
    <property type="protein sequence ID" value="KOS22741.1"/>
    <property type="molecule type" value="Genomic_DNA"/>
</dbReference>
<dbReference type="InterPro" id="IPR027417">
    <property type="entry name" value="P-loop_NTPase"/>
</dbReference>
<dbReference type="AlphaFoldDB" id="A0A0M8N9F1"/>
<gene>
    <name evidence="2" type="ORF">ESCO_003492</name>
</gene>
<evidence type="ECO:0000313" key="3">
    <source>
        <dbReference type="Proteomes" id="UP000053831"/>
    </source>
</evidence>
<dbReference type="Gene3D" id="3.40.50.300">
    <property type="entry name" value="P-loop containing nucleotide triphosphate hydrolases"/>
    <property type="match status" value="1"/>
</dbReference>
<dbReference type="Proteomes" id="UP000053831">
    <property type="component" value="Unassembled WGS sequence"/>
</dbReference>
<protein>
    <submittedName>
        <fullName evidence="2">Putative uridine kinase</fullName>
    </submittedName>
</protein>
<dbReference type="STRING" id="150374.A0A0M8N9F1"/>
<reference evidence="2 3" key="1">
    <citation type="submission" date="2015-07" db="EMBL/GenBank/DDBJ databases">
        <title>The genome of the fungus Escovopsis weberi, a specialized disease agent of ant agriculture.</title>
        <authorList>
            <person name="de Man T.J."/>
            <person name="Stajich J.E."/>
            <person name="Kubicek C.P."/>
            <person name="Chenthamara K."/>
            <person name="Atanasova L."/>
            <person name="Druzhinina I.S."/>
            <person name="Birnbaum S."/>
            <person name="Barribeau S.M."/>
            <person name="Teiling C."/>
            <person name="Suen G."/>
            <person name="Currie C."/>
            <person name="Gerardo N.M."/>
        </authorList>
    </citation>
    <scope>NUCLEOTIDE SEQUENCE [LARGE SCALE GENOMIC DNA]</scope>
</reference>
<evidence type="ECO:0000313" key="2">
    <source>
        <dbReference type="EMBL" id="KOS22741.1"/>
    </source>
</evidence>